<evidence type="ECO:0000256" key="2">
    <source>
        <dbReference type="ARBA" id="ARBA00022630"/>
    </source>
</evidence>
<reference evidence="10 11" key="1">
    <citation type="submission" date="2016-03" db="EMBL/GenBank/DDBJ databases">
        <title>Draft genome sequence of Paenibacillus glacialis DSM 22343.</title>
        <authorList>
            <person name="Shin S.-K."/>
            <person name="Yi H."/>
        </authorList>
    </citation>
    <scope>NUCLEOTIDE SEQUENCE [LARGE SCALE GENOMIC DNA]</scope>
    <source>
        <strain evidence="10 11">DSM 22343</strain>
    </source>
</reference>
<dbReference type="InterPro" id="IPR000415">
    <property type="entry name" value="Nitroreductase-like"/>
</dbReference>
<dbReference type="SUPFAM" id="SSF55469">
    <property type="entry name" value="FMN-dependent nitroreductase-like"/>
    <property type="match status" value="1"/>
</dbReference>
<dbReference type="Pfam" id="PF00881">
    <property type="entry name" value="Nitroreductase"/>
    <property type="match status" value="1"/>
</dbReference>
<protein>
    <recommendedName>
        <fullName evidence="7">Putative NAD(P)H nitroreductase</fullName>
        <ecNumber evidence="7">1.-.-.-</ecNumber>
    </recommendedName>
</protein>
<comment type="cofactor">
    <cofactor evidence="8">
        <name>FMN</name>
        <dbReference type="ChEBI" id="CHEBI:58210"/>
    </cofactor>
    <text evidence="8">Binds 1 FMN per subunit.</text>
</comment>
<dbReference type="Proteomes" id="UP000076967">
    <property type="component" value="Unassembled WGS sequence"/>
</dbReference>
<keyword evidence="6 7" id="KW-0520">NAD</keyword>
<evidence type="ECO:0000256" key="1">
    <source>
        <dbReference type="ARBA" id="ARBA00007118"/>
    </source>
</evidence>
<accession>A0A162K991</accession>
<evidence type="ECO:0000259" key="9">
    <source>
        <dbReference type="Pfam" id="PF00881"/>
    </source>
</evidence>
<keyword evidence="2 7" id="KW-0285">Flavoprotein</keyword>
<comment type="similarity">
    <text evidence="1 7">Belongs to the nitroreductase family.</text>
</comment>
<organism evidence="10 11">
    <name type="scientific">Paenibacillus glacialis</name>
    <dbReference type="NCBI Taxonomy" id="494026"/>
    <lineage>
        <taxon>Bacteria</taxon>
        <taxon>Bacillati</taxon>
        <taxon>Bacillota</taxon>
        <taxon>Bacilli</taxon>
        <taxon>Bacillales</taxon>
        <taxon>Paenibacillaceae</taxon>
        <taxon>Paenibacillus</taxon>
    </lineage>
</organism>
<evidence type="ECO:0000256" key="3">
    <source>
        <dbReference type="ARBA" id="ARBA00022643"/>
    </source>
</evidence>
<dbReference type="EMBL" id="LVJH01000021">
    <property type="protein sequence ID" value="OAB42468.1"/>
    <property type="molecule type" value="Genomic_DNA"/>
</dbReference>
<evidence type="ECO:0000256" key="5">
    <source>
        <dbReference type="ARBA" id="ARBA00023002"/>
    </source>
</evidence>
<evidence type="ECO:0000256" key="8">
    <source>
        <dbReference type="PIRSR" id="PIRSR000232-1"/>
    </source>
</evidence>
<feature type="binding site" evidence="8">
    <location>
        <position position="39"/>
    </location>
    <ligand>
        <name>FMN</name>
        <dbReference type="ChEBI" id="CHEBI:58210"/>
        <note>ligand shared between dimeric partners</note>
    </ligand>
</feature>
<dbReference type="CDD" id="cd02135">
    <property type="entry name" value="YdjA-like"/>
    <property type="match status" value="1"/>
</dbReference>
<dbReference type="AlphaFoldDB" id="A0A162K991"/>
<dbReference type="GO" id="GO:0016491">
    <property type="term" value="F:oxidoreductase activity"/>
    <property type="evidence" value="ECO:0007669"/>
    <property type="project" value="UniProtKB-UniRule"/>
</dbReference>
<dbReference type="PANTHER" id="PTHR43821">
    <property type="entry name" value="NAD(P)H NITROREDUCTASE YDJA-RELATED"/>
    <property type="match status" value="1"/>
</dbReference>
<dbReference type="RefSeq" id="WP_068533130.1">
    <property type="nucleotide sequence ID" value="NZ_LVJH01000021.1"/>
</dbReference>
<dbReference type="InterPro" id="IPR026021">
    <property type="entry name" value="YdjA-like"/>
</dbReference>
<keyword evidence="4 7" id="KW-0521">NADP</keyword>
<name>A0A162K991_9BACL</name>
<dbReference type="PANTHER" id="PTHR43821:SF1">
    <property type="entry name" value="NAD(P)H NITROREDUCTASE YDJA-RELATED"/>
    <property type="match status" value="1"/>
</dbReference>
<evidence type="ECO:0000256" key="7">
    <source>
        <dbReference type="PIRNR" id="PIRNR000232"/>
    </source>
</evidence>
<feature type="binding site" description="in other chain" evidence="8">
    <location>
        <begin position="10"/>
        <end position="12"/>
    </location>
    <ligand>
        <name>FMN</name>
        <dbReference type="ChEBI" id="CHEBI:58210"/>
        <note>ligand shared between dimeric partners</note>
    </ligand>
</feature>
<keyword evidence="3 7" id="KW-0288">FMN</keyword>
<dbReference type="InterPro" id="IPR052530">
    <property type="entry name" value="NAD(P)H_nitroreductase"/>
</dbReference>
<feature type="domain" description="Nitroreductase" evidence="9">
    <location>
        <begin position="7"/>
        <end position="156"/>
    </location>
</feature>
<feature type="binding site" description="in other chain" evidence="8">
    <location>
        <begin position="125"/>
        <end position="127"/>
    </location>
    <ligand>
        <name>FMN</name>
        <dbReference type="ChEBI" id="CHEBI:58210"/>
        <note>ligand shared between dimeric partners</note>
    </ligand>
</feature>
<evidence type="ECO:0000313" key="11">
    <source>
        <dbReference type="Proteomes" id="UP000076967"/>
    </source>
</evidence>
<dbReference type="EC" id="1.-.-.-" evidence="7"/>
<dbReference type="PIRSF" id="PIRSF000232">
    <property type="entry name" value="YdjA"/>
    <property type="match status" value="1"/>
</dbReference>
<proteinExistence type="inferred from homology"/>
<evidence type="ECO:0000313" key="10">
    <source>
        <dbReference type="EMBL" id="OAB42468.1"/>
    </source>
</evidence>
<evidence type="ECO:0000256" key="6">
    <source>
        <dbReference type="ARBA" id="ARBA00023027"/>
    </source>
</evidence>
<keyword evidence="5 7" id="KW-0560">Oxidoreductase</keyword>
<dbReference type="Gene3D" id="3.40.109.10">
    <property type="entry name" value="NADH Oxidase"/>
    <property type="match status" value="1"/>
</dbReference>
<gene>
    <name evidence="10" type="ORF">PGLA_12420</name>
</gene>
<dbReference type="InterPro" id="IPR029479">
    <property type="entry name" value="Nitroreductase"/>
</dbReference>
<dbReference type="OrthoDB" id="9804207at2"/>
<sequence>MELTQLIKERRSIQIFEEREVSLDLVKELLDTAVWVPNHRMTQPWRFVIVHGEARKRIAELKGKPGDASFNVNYYNKMMDVPMFIAVVIKENPVIGIREEDYSSASCIIQNLSLLAWEQGLGMIWKSYGHMHEAAYRDALGIQPGERVVGSLHVGYASQVPNAQPRIPATDLITVIDQA</sequence>
<keyword evidence="11" id="KW-1185">Reference proteome</keyword>
<comment type="caution">
    <text evidence="10">The sequence shown here is derived from an EMBL/GenBank/DDBJ whole genome shotgun (WGS) entry which is preliminary data.</text>
</comment>
<dbReference type="STRING" id="494026.PGLA_12420"/>
<evidence type="ECO:0000256" key="4">
    <source>
        <dbReference type="ARBA" id="ARBA00022857"/>
    </source>
</evidence>